<keyword evidence="3" id="KW-0732">Signal</keyword>
<keyword evidence="2" id="KW-0813">Transport</keyword>
<feature type="transmembrane region" description="Helical" evidence="4">
    <location>
        <begin position="5"/>
        <end position="25"/>
    </location>
</feature>
<keyword evidence="4" id="KW-1133">Transmembrane helix</keyword>
<gene>
    <name evidence="5" type="ORF">COT24_03730</name>
</gene>
<dbReference type="InterPro" id="IPR006059">
    <property type="entry name" value="SBP"/>
</dbReference>
<evidence type="ECO:0000256" key="2">
    <source>
        <dbReference type="ARBA" id="ARBA00022448"/>
    </source>
</evidence>
<sequence>MSKKILFILGPIALIAIGLILYSLIGGGETKIPADATKPKKLVYWGVFNEGGDLTDIINSYKATHPNITIEYRKLRPEEYEQALLEAWAKDEGPDIFSIHNNWVGKYQDFIAPLPSSTKMAYYSKTKTLGIKEETKIEYKETPSLKLTDLQNNFVEVVYQDAVADGKIYGLPLSMDTLALFYNRDLLNQAKIPLPPTNYDEFLSDVSKLTVLDREGNVVQAGAALGTANNIPRATDILFLFMLQSRTEMIDSSGKKVNFTHNSPEDPSKYPGVLALDFFTQFADKNKEVYTWNEDLPDALELFTQGKLAFFFAYSYQIPIIEQQGQGKLNYGITNIPELNQEVNYANYWLETISKKTPYTNEAWDFIQFATKAENVTKYLNKTNKPTVLKALIPQQAEDSQLQYFVLSSLVAKSWYHGKDPNLMEQYINDLIDNVVKGKLETKEALQLAQKLIQQTY</sequence>
<evidence type="ECO:0000313" key="6">
    <source>
        <dbReference type="Proteomes" id="UP000231542"/>
    </source>
</evidence>
<keyword evidence="4" id="KW-0812">Transmembrane</keyword>
<evidence type="ECO:0000313" key="5">
    <source>
        <dbReference type="EMBL" id="PIS42408.1"/>
    </source>
</evidence>
<dbReference type="GO" id="GO:1901982">
    <property type="term" value="F:maltose binding"/>
    <property type="evidence" value="ECO:0007669"/>
    <property type="project" value="TreeGrafter"/>
</dbReference>
<comment type="similarity">
    <text evidence="1">Belongs to the bacterial solute-binding protein 1 family.</text>
</comment>
<dbReference type="PANTHER" id="PTHR30061">
    <property type="entry name" value="MALTOSE-BINDING PERIPLASMIC PROTEIN"/>
    <property type="match status" value="1"/>
</dbReference>
<dbReference type="SUPFAM" id="SSF53850">
    <property type="entry name" value="Periplasmic binding protein-like II"/>
    <property type="match status" value="1"/>
</dbReference>
<evidence type="ECO:0000256" key="3">
    <source>
        <dbReference type="ARBA" id="ARBA00022729"/>
    </source>
</evidence>
<organism evidence="5 6">
    <name type="scientific">Candidatus Kerfeldbacteria bacterium CG08_land_8_20_14_0_20_40_16</name>
    <dbReference type="NCBI Taxonomy" id="2014244"/>
    <lineage>
        <taxon>Bacteria</taxon>
        <taxon>Candidatus Kerfeldiibacteriota</taxon>
    </lineage>
</organism>
<accession>A0A2H0YV85</accession>
<proteinExistence type="inferred from homology"/>
<dbReference type="Pfam" id="PF13416">
    <property type="entry name" value="SBP_bac_8"/>
    <property type="match status" value="1"/>
</dbReference>
<evidence type="ECO:0008006" key="7">
    <source>
        <dbReference type="Google" id="ProtNLM"/>
    </source>
</evidence>
<dbReference type="AlphaFoldDB" id="A0A2H0YV85"/>
<reference evidence="5 6" key="1">
    <citation type="submission" date="2017-09" db="EMBL/GenBank/DDBJ databases">
        <title>Depth-based differentiation of microbial function through sediment-hosted aquifers and enrichment of novel symbionts in the deep terrestrial subsurface.</title>
        <authorList>
            <person name="Probst A.J."/>
            <person name="Ladd B."/>
            <person name="Jarett J.K."/>
            <person name="Geller-Mcgrath D.E."/>
            <person name="Sieber C.M."/>
            <person name="Emerson J.B."/>
            <person name="Anantharaman K."/>
            <person name="Thomas B.C."/>
            <person name="Malmstrom R."/>
            <person name="Stieglmeier M."/>
            <person name="Klingl A."/>
            <person name="Woyke T."/>
            <person name="Ryan C.M."/>
            <person name="Banfield J.F."/>
        </authorList>
    </citation>
    <scope>NUCLEOTIDE SEQUENCE [LARGE SCALE GENOMIC DNA]</scope>
    <source>
        <strain evidence="5">CG08_land_8_20_14_0_20_40_16</strain>
    </source>
</reference>
<dbReference type="GO" id="GO:0015768">
    <property type="term" value="P:maltose transport"/>
    <property type="evidence" value="ECO:0007669"/>
    <property type="project" value="TreeGrafter"/>
</dbReference>
<protein>
    <recommendedName>
        <fullName evidence="7">ABC transporter substrate-binding protein</fullName>
    </recommendedName>
</protein>
<evidence type="ECO:0000256" key="4">
    <source>
        <dbReference type="SAM" id="Phobius"/>
    </source>
</evidence>
<keyword evidence="4" id="KW-0472">Membrane</keyword>
<dbReference type="EMBL" id="PEXU01000044">
    <property type="protein sequence ID" value="PIS42408.1"/>
    <property type="molecule type" value="Genomic_DNA"/>
</dbReference>
<name>A0A2H0YV85_9BACT</name>
<evidence type="ECO:0000256" key="1">
    <source>
        <dbReference type="ARBA" id="ARBA00008520"/>
    </source>
</evidence>
<dbReference type="PANTHER" id="PTHR30061:SF50">
    <property type="entry name" value="MALTOSE_MALTODEXTRIN-BINDING PERIPLASMIC PROTEIN"/>
    <property type="match status" value="1"/>
</dbReference>
<comment type="caution">
    <text evidence="5">The sequence shown here is derived from an EMBL/GenBank/DDBJ whole genome shotgun (WGS) entry which is preliminary data.</text>
</comment>
<dbReference type="GO" id="GO:0042956">
    <property type="term" value="P:maltodextrin transmembrane transport"/>
    <property type="evidence" value="ECO:0007669"/>
    <property type="project" value="TreeGrafter"/>
</dbReference>
<dbReference type="GO" id="GO:0055052">
    <property type="term" value="C:ATP-binding cassette (ABC) transporter complex, substrate-binding subunit-containing"/>
    <property type="evidence" value="ECO:0007669"/>
    <property type="project" value="TreeGrafter"/>
</dbReference>
<dbReference type="Proteomes" id="UP000231542">
    <property type="component" value="Unassembled WGS sequence"/>
</dbReference>
<dbReference type="Gene3D" id="3.40.190.10">
    <property type="entry name" value="Periplasmic binding protein-like II"/>
    <property type="match status" value="1"/>
</dbReference>